<dbReference type="GeneID" id="107884021"/>
<protein>
    <submittedName>
        <fullName evidence="2">Uncharacterized protein</fullName>
    </submittedName>
</protein>
<feature type="signal peptide" evidence="1">
    <location>
        <begin position="1"/>
        <end position="22"/>
    </location>
</feature>
<accession>A0A8R2D4B5</accession>
<evidence type="ECO:0000256" key="1">
    <source>
        <dbReference type="SAM" id="SignalP"/>
    </source>
</evidence>
<reference evidence="3" key="1">
    <citation type="submission" date="2010-06" db="EMBL/GenBank/DDBJ databases">
        <authorList>
            <person name="Jiang H."/>
            <person name="Abraham K."/>
            <person name="Ali S."/>
            <person name="Alsbrooks S.L."/>
            <person name="Anim B.N."/>
            <person name="Anosike U.S."/>
            <person name="Attaway T."/>
            <person name="Bandaranaike D.P."/>
            <person name="Battles P.K."/>
            <person name="Bell S.N."/>
            <person name="Bell A.V."/>
            <person name="Beltran B."/>
            <person name="Bickham C."/>
            <person name="Bustamante Y."/>
            <person name="Caleb T."/>
            <person name="Canada A."/>
            <person name="Cardenas V."/>
            <person name="Carter K."/>
            <person name="Chacko J."/>
            <person name="Chandrabose M.N."/>
            <person name="Chavez D."/>
            <person name="Chavez A."/>
            <person name="Chen L."/>
            <person name="Chu H.-S."/>
            <person name="Claassen K.J."/>
            <person name="Cockrell R."/>
            <person name="Collins M."/>
            <person name="Cooper J.A."/>
            <person name="Cree A."/>
            <person name="Curry S.M."/>
            <person name="Da Y."/>
            <person name="Dao M.D."/>
            <person name="Das B."/>
            <person name="Davila M.-L."/>
            <person name="Davy-Carroll L."/>
            <person name="Denson S."/>
            <person name="Dinh H."/>
            <person name="Ebong V.E."/>
            <person name="Edwards J.R."/>
            <person name="Egan A."/>
            <person name="El-Daye J."/>
            <person name="Escobedo L."/>
            <person name="Fernandez S."/>
            <person name="Fernando P.R."/>
            <person name="Flagg N."/>
            <person name="Forbes L.D."/>
            <person name="Fowler R.G."/>
            <person name="Fu Q."/>
            <person name="Gabisi R.A."/>
            <person name="Ganer J."/>
            <person name="Garbino Pronczuk A."/>
            <person name="Garcia R.M."/>
            <person name="Garner T."/>
            <person name="Garrett T.E."/>
            <person name="Gonzalez D.A."/>
            <person name="Hamid H."/>
            <person name="Hawkins E.S."/>
            <person name="Hirani K."/>
            <person name="Hogues M.E."/>
            <person name="Hollins B."/>
            <person name="Hsiao C.-H."/>
            <person name="Jabil R."/>
            <person name="James M.L."/>
            <person name="Jhangiani S.N."/>
            <person name="Johnson B."/>
            <person name="Johnson Q."/>
            <person name="Joshi V."/>
            <person name="Kalu J.B."/>
            <person name="Kam C."/>
            <person name="Kashfia A."/>
            <person name="Keebler J."/>
            <person name="Kisamo H."/>
            <person name="Kovar C.L."/>
            <person name="Lago L.A."/>
            <person name="Lai C.-Y."/>
            <person name="Laidlaw J."/>
            <person name="Lara F."/>
            <person name="Le T.-K."/>
            <person name="Lee S.L."/>
            <person name="Legall F.H."/>
            <person name="Lemon S.J."/>
            <person name="Lewis L.R."/>
            <person name="Li B."/>
            <person name="Liu Y."/>
            <person name="Liu Y.-S."/>
            <person name="Lopez J."/>
            <person name="Lozado R.J."/>
            <person name="Lu J."/>
            <person name="Madu R.C."/>
            <person name="Maheshwari M."/>
            <person name="Maheshwari R."/>
            <person name="Malloy K."/>
            <person name="Martinez E."/>
            <person name="Mathew T."/>
            <person name="Mercado I.C."/>
            <person name="Mercado C."/>
            <person name="Meyer B."/>
            <person name="Montgomery K."/>
            <person name="Morgan M.B."/>
            <person name="Munidasa M."/>
            <person name="Nazareth L.V."/>
            <person name="Nelson J."/>
            <person name="Ng B.M."/>
            <person name="Nguyen N.B."/>
            <person name="Nguyen P.Q."/>
            <person name="Nguyen T."/>
            <person name="Obregon M."/>
            <person name="Okwuonu G.O."/>
            <person name="Onwere C.G."/>
            <person name="Orozco G."/>
            <person name="Parra A."/>
            <person name="Patel S."/>
            <person name="Patil S."/>
            <person name="Perez A."/>
            <person name="Perez Y."/>
            <person name="Pham C."/>
            <person name="Primus E.L."/>
            <person name="Pu L.-L."/>
            <person name="Puazo M."/>
            <person name="Qin X."/>
            <person name="Quiroz J.B."/>
            <person name="Reese J."/>
            <person name="Richards S."/>
            <person name="Rives C.M."/>
            <person name="Robberts R."/>
            <person name="Ruiz S.J."/>
            <person name="Ruiz M.J."/>
            <person name="Santibanez J."/>
            <person name="Schneider B.W."/>
            <person name="Sisson I."/>
            <person name="Smith M."/>
            <person name="Sodergren E."/>
            <person name="Song X.-Z."/>
            <person name="Song B.B."/>
            <person name="Summersgill H."/>
            <person name="Thelus R."/>
            <person name="Thornton R.D."/>
            <person name="Trejos Z.Y."/>
            <person name="Usmani K."/>
            <person name="Vattathil S."/>
            <person name="Villasana D."/>
            <person name="Walker D.L."/>
            <person name="Wang S."/>
            <person name="Wang K."/>
            <person name="White C.S."/>
            <person name="Williams A.C."/>
            <person name="Williamson J."/>
            <person name="Wilson K."/>
            <person name="Woghiren I.O."/>
            <person name="Woodworth J.R."/>
            <person name="Worley K.C."/>
            <person name="Wright R.A."/>
            <person name="Wu W."/>
            <person name="Young L."/>
            <person name="Zhang L."/>
            <person name="Zhang J."/>
            <person name="Zhu Y."/>
            <person name="Muzny D.M."/>
            <person name="Weinstock G."/>
            <person name="Gibbs R.A."/>
        </authorList>
    </citation>
    <scope>NUCLEOTIDE SEQUENCE [LARGE SCALE GENOMIC DNA]</scope>
    <source>
        <strain evidence="3">LSR1</strain>
    </source>
</reference>
<dbReference type="KEGG" id="api:107884021"/>
<keyword evidence="3" id="KW-1185">Reference proteome</keyword>
<evidence type="ECO:0000313" key="2">
    <source>
        <dbReference type="EnsemblMetazoa" id="XP_016660784.2"/>
    </source>
</evidence>
<keyword evidence="1" id="KW-0732">Signal</keyword>
<feature type="chain" id="PRO_5035820436" evidence="1">
    <location>
        <begin position="23"/>
        <end position="138"/>
    </location>
</feature>
<organism evidence="2 3">
    <name type="scientific">Acyrthosiphon pisum</name>
    <name type="common">Pea aphid</name>
    <dbReference type="NCBI Taxonomy" id="7029"/>
    <lineage>
        <taxon>Eukaryota</taxon>
        <taxon>Metazoa</taxon>
        <taxon>Ecdysozoa</taxon>
        <taxon>Arthropoda</taxon>
        <taxon>Hexapoda</taxon>
        <taxon>Insecta</taxon>
        <taxon>Pterygota</taxon>
        <taxon>Neoptera</taxon>
        <taxon>Paraneoptera</taxon>
        <taxon>Hemiptera</taxon>
        <taxon>Sternorrhyncha</taxon>
        <taxon>Aphidomorpha</taxon>
        <taxon>Aphidoidea</taxon>
        <taxon>Aphididae</taxon>
        <taxon>Macrosiphini</taxon>
        <taxon>Acyrthosiphon</taxon>
    </lineage>
</organism>
<dbReference type="EnsemblMetazoa" id="XM_016805295.2">
    <property type="protein sequence ID" value="XP_016660784.2"/>
    <property type="gene ID" value="LOC107884021"/>
</dbReference>
<proteinExistence type="predicted"/>
<dbReference type="Proteomes" id="UP000007819">
    <property type="component" value="Chromosome A1"/>
</dbReference>
<sequence length="138" mass="16104">MISYKVLITLTVIFIINCSVSPRLEDYNNCETNLMEVGFSNEFGYLNYCFAKQFVNIEQFENHSKNVNYTSAINNNMLKAFFKDSMSYLNAGDDLNNPEMYCFKNMNTMHVCDYVNCFKQKNVQFDDPGKSTNSIQYF</sequence>
<dbReference type="AlphaFoldDB" id="A0A8R2D4B5"/>
<evidence type="ECO:0000313" key="3">
    <source>
        <dbReference type="Proteomes" id="UP000007819"/>
    </source>
</evidence>
<name>A0A8R2D4B5_ACYPI</name>
<reference evidence="2" key="2">
    <citation type="submission" date="2022-06" db="UniProtKB">
        <authorList>
            <consortium name="EnsemblMetazoa"/>
        </authorList>
    </citation>
    <scope>IDENTIFICATION</scope>
</reference>
<dbReference type="RefSeq" id="XP_016660784.2">
    <property type="nucleotide sequence ID" value="XM_016805295.2"/>
</dbReference>